<dbReference type="HOGENOM" id="CLU_059493_0_0_1"/>
<evidence type="ECO:0008006" key="3">
    <source>
        <dbReference type="Google" id="ProtNLM"/>
    </source>
</evidence>
<evidence type="ECO:0000313" key="2">
    <source>
        <dbReference type="Proteomes" id="UP000027265"/>
    </source>
</evidence>
<accession>A0A067QM31</accession>
<dbReference type="EMBL" id="KL197709">
    <property type="protein sequence ID" value="KDQ64572.1"/>
    <property type="molecule type" value="Genomic_DNA"/>
</dbReference>
<dbReference type="SFLD" id="SFLDS00003">
    <property type="entry name" value="Haloacid_Dehalogenase"/>
    <property type="match status" value="1"/>
</dbReference>
<dbReference type="InterPro" id="IPR010237">
    <property type="entry name" value="Pyr-5-nucltdase"/>
</dbReference>
<dbReference type="Proteomes" id="UP000027265">
    <property type="component" value="Unassembled WGS sequence"/>
</dbReference>
<sequence>MQVNGAAVHINGVTTQVNGAPQDERLVVWFDIDNTLYSASSKISQAMGKRILGYFLQMGFDQHEASELHLRYYAQYGLAIRGLVRHHDIDPFDFDAKCDGSLPLEEMIKPDPGLRKLFEDIDRTRVRVWALTNAYRTHAQRVLRILGIDDLIEGLVYCDYAQPNFYCKPEKEFYDQALQIAQTTPQKSLFIDDNRANVEAAKRAGWSRCVHFSEHGLEIVEGGRIREIDNERLDGGSGVDAEEDDKLVVVSTLEELRVVWSDIFKKE</sequence>
<dbReference type="SFLD" id="SFLDG01132">
    <property type="entry name" value="C1.5.3:_5'-Nucleotidase_Like"/>
    <property type="match status" value="1"/>
</dbReference>
<dbReference type="SUPFAM" id="SSF56784">
    <property type="entry name" value="HAD-like"/>
    <property type="match status" value="1"/>
</dbReference>
<evidence type="ECO:0000313" key="1">
    <source>
        <dbReference type="EMBL" id="KDQ64572.1"/>
    </source>
</evidence>
<dbReference type="GO" id="GO:0006206">
    <property type="term" value="P:pyrimidine nucleobase metabolic process"/>
    <property type="evidence" value="ECO:0007669"/>
    <property type="project" value="TreeGrafter"/>
</dbReference>
<dbReference type="InterPro" id="IPR052791">
    <property type="entry name" value="SSM1_domain"/>
</dbReference>
<gene>
    <name evidence="1" type="ORF">JAAARDRAFT_201897</name>
</gene>
<dbReference type="NCBIfam" id="TIGR01993">
    <property type="entry name" value="Pyr-5-nucltdase"/>
    <property type="match status" value="1"/>
</dbReference>
<dbReference type="FunCoup" id="A0A067QM31">
    <property type="interactions" value="292"/>
</dbReference>
<dbReference type="Gene3D" id="3.40.50.1000">
    <property type="entry name" value="HAD superfamily/HAD-like"/>
    <property type="match status" value="1"/>
</dbReference>
<dbReference type="AlphaFoldDB" id="A0A067QM31"/>
<organism evidence="1 2">
    <name type="scientific">Jaapia argillacea MUCL 33604</name>
    <dbReference type="NCBI Taxonomy" id="933084"/>
    <lineage>
        <taxon>Eukaryota</taxon>
        <taxon>Fungi</taxon>
        <taxon>Dikarya</taxon>
        <taxon>Basidiomycota</taxon>
        <taxon>Agaricomycotina</taxon>
        <taxon>Agaricomycetes</taxon>
        <taxon>Agaricomycetidae</taxon>
        <taxon>Jaapiales</taxon>
        <taxon>Jaapiaceae</taxon>
        <taxon>Jaapia</taxon>
    </lineage>
</organism>
<dbReference type="InterPro" id="IPR006439">
    <property type="entry name" value="HAD-SF_hydro_IA"/>
</dbReference>
<reference evidence="2" key="1">
    <citation type="journal article" date="2014" name="Proc. Natl. Acad. Sci. U.S.A.">
        <title>Extensive sampling of basidiomycete genomes demonstrates inadequacy of the white-rot/brown-rot paradigm for wood decay fungi.</title>
        <authorList>
            <person name="Riley R."/>
            <person name="Salamov A.A."/>
            <person name="Brown D.W."/>
            <person name="Nagy L.G."/>
            <person name="Floudas D."/>
            <person name="Held B.W."/>
            <person name="Levasseur A."/>
            <person name="Lombard V."/>
            <person name="Morin E."/>
            <person name="Otillar R."/>
            <person name="Lindquist E.A."/>
            <person name="Sun H."/>
            <person name="LaButti K.M."/>
            <person name="Schmutz J."/>
            <person name="Jabbour D."/>
            <person name="Luo H."/>
            <person name="Baker S.E."/>
            <person name="Pisabarro A.G."/>
            <person name="Walton J.D."/>
            <person name="Blanchette R.A."/>
            <person name="Henrissat B."/>
            <person name="Martin F."/>
            <person name="Cullen D."/>
            <person name="Hibbett D.S."/>
            <person name="Grigoriev I.V."/>
        </authorList>
    </citation>
    <scope>NUCLEOTIDE SEQUENCE [LARGE SCALE GENOMIC DNA]</scope>
    <source>
        <strain evidence="2">MUCL 33604</strain>
    </source>
</reference>
<name>A0A067QM31_9AGAM</name>
<dbReference type="InParanoid" id="A0A067QM31"/>
<dbReference type="PANTHER" id="PTHR47438:SF1">
    <property type="entry name" value="PHOSPHATE METABOLISM PROTEIN 8-RELATED"/>
    <property type="match status" value="1"/>
</dbReference>
<dbReference type="GO" id="GO:0008252">
    <property type="term" value="F:nucleotidase activity"/>
    <property type="evidence" value="ECO:0007669"/>
    <property type="project" value="TreeGrafter"/>
</dbReference>
<dbReference type="SFLD" id="SFLDG01129">
    <property type="entry name" value="C1.5:_HAD__Beta-PGM__Phosphata"/>
    <property type="match status" value="1"/>
</dbReference>
<proteinExistence type="predicted"/>
<dbReference type="PANTHER" id="PTHR47438">
    <property type="entry name" value="PHOSPHATE METABOLISM PROTEIN 8-RELATED"/>
    <property type="match status" value="1"/>
</dbReference>
<keyword evidence="2" id="KW-1185">Reference proteome</keyword>
<dbReference type="GO" id="GO:0009166">
    <property type="term" value="P:nucleotide catabolic process"/>
    <property type="evidence" value="ECO:0007669"/>
    <property type="project" value="TreeGrafter"/>
</dbReference>
<protein>
    <recommendedName>
        <fullName evidence="3">Pyrimidine 5-nucleotidase</fullName>
    </recommendedName>
</protein>
<dbReference type="STRING" id="933084.A0A067QM31"/>
<dbReference type="NCBIfam" id="TIGR01509">
    <property type="entry name" value="HAD-SF-IA-v3"/>
    <property type="match status" value="1"/>
</dbReference>
<dbReference type="InterPro" id="IPR023214">
    <property type="entry name" value="HAD_sf"/>
</dbReference>
<dbReference type="InterPro" id="IPR036412">
    <property type="entry name" value="HAD-like_sf"/>
</dbReference>
<dbReference type="Gene3D" id="1.10.150.450">
    <property type="match status" value="1"/>
</dbReference>
<dbReference type="Pfam" id="PF00702">
    <property type="entry name" value="Hydrolase"/>
    <property type="match status" value="1"/>
</dbReference>
<dbReference type="OrthoDB" id="1065058at2759"/>